<evidence type="ECO:0000256" key="1">
    <source>
        <dbReference type="SAM" id="MobiDB-lite"/>
    </source>
</evidence>
<sequence>MRKKAQERKRAAATMSSPSSSSSSNHSSSSNTTKGGEEQPSFYDTGGNHVAAAVATTGKTNDLMQVGDKGYSMDDIWKDIEGTIFEPVVSEGLTQEGCNFSGPPSLVSPDWDYCTNDTLWKLDDEEESKMFLPYDYGTAFLTG</sequence>
<keyword evidence="3" id="KW-1185">Reference proteome</keyword>
<dbReference type="AlphaFoldDB" id="A0AAV0N034"/>
<accession>A0AAV0N034</accession>
<comment type="caution">
    <text evidence="2">The sequence shown here is derived from an EMBL/GenBank/DDBJ whole genome shotgun (WGS) entry which is preliminary data.</text>
</comment>
<reference evidence="2" key="1">
    <citation type="submission" date="2022-08" db="EMBL/GenBank/DDBJ databases">
        <authorList>
            <person name="Gutierrez-Valencia J."/>
        </authorList>
    </citation>
    <scope>NUCLEOTIDE SEQUENCE</scope>
</reference>
<dbReference type="Proteomes" id="UP001154282">
    <property type="component" value="Unassembled WGS sequence"/>
</dbReference>
<feature type="compositionally biased region" description="Low complexity" evidence="1">
    <location>
        <begin position="12"/>
        <end position="30"/>
    </location>
</feature>
<evidence type="ECO:0000313" key="2">
    <source>
        <dbReference type="EMBL" id="CAI0451774.1"/>
    </source>
</evidence>
<evidence type="ECO:0000313" key="3">
    <source>
        <dbReference type="Proteomes" id="UP001154282"/>
    </source>
</evidence>
<gene>
    <name evidence="2" type="ORF">LITE_LOCUS30981</name>
</gene>
<protein>
    <submittedName>
        <fullName evidence="2">Uncharacterized protein</fullName>
    </submittedName>
</protein>
<dbReference type="EMBL" id="CAMGYJ010000007">
    <property type="protein sequence ID" value="CAI0451774.1"/>
    <property type="molecule type" value="Genomic_DNA"/>
</dbReference>
<organism evidence="2 3">
    <name type="scientific">Linum tenue</name>
    <dbReference type="NCBI Taxonomy" id="586396"/>
    <lineage>
        <taxon>Eukaryota</taxon>
        <taxon>Viridiplantae</taxon>
        <taxon>Streptophyta</taxon>
        <taxon>Embryophyta</taxon>
        <taxon>Tracheophyta</taxon>
        <taxon>Spermatophyta</taxon>
        <taxon>Magnoliopsida</taxon>
        <taxon>eudicotyledons</taxon>
        <taxon>Gunneridae</taxon>
        <taxon>Pentapetalae</taxon>
        <taxon>rosids</taxon>
        <taxon>fabids</taxon>
        <taxon>Malpighiales</taxon>
        <taxon>Linaceae</taxon>
        <taxon>Linum</taxon>
    </lineage>
</organism>
<feature type="region of interest" description="Disordered" evidence="1">
    <location>
        <begin position="1"/>
        <end position="47"/>
    </location>
</feature>
<name>A0AAV0N034_9ROSI</name>
<proteinExistence type="predicted"/>